<proteinExistence type="predicted"/>
<dbReference type="EMBL" id="JARPMG010000001">
    <property type="protein sequence ID" value="KAJ8103454.1"/>
    <property type="molecule type" value="Genomic_DNA"/>
</dbReference>
<feature type="compositionally biased region" description="Polar residues" evidence="1">
    <location>
        <begin position="374"/>
        <end position="386"/>
    </location>
</feature>
<evidence type="ECO:0000313" key="3">
    <source>
        <dbReference type="EMBL" id="KAJ8103454.1"/>
    </source>
</evidence>
<gene>
    <name evidence="3" type="ORF">POJ06DRAFT_272183</name>
</gene>
<feature type="region of interest" description="Disordered" evidence="1">
    <location>
        <begin position="1"/>
        <end position="52"/>
    </location>
</feature>
<dbReference type="RefSeq" id="XP_056046904.1">
    <property type="nucleotide sequence ID" value="XM_056189553.1"/>
</dbReference>
<feature type="compositionally biased region" description="Polar residues" evidence="1">
    <location>
        <begin position="1"/>
        <end position="12"/>
    </location>
</feature>
<feature type="transmembrane region" description="Helical" evidence="2">
    <location>
        <begin position="115"/>
        <end position="141"/>
    </location>
</feature>
<evidence type="ECO:0000313" key="4">
    <source>
        <dbReference type="Proteomes" id="UP001217417"/>
    </source>
</evidence>
<feature type="region of interest" description="Disordered" evidence="1">
    <location>
        <begin position="351"/>
        <end position="407"/>
    </location>
</feature>
<evidence type="ECO:0000256" key="1">
    <source>
        <dbReference type="SAM" id="MobiDB-lite"/>
    </source>
</evidence>
<dbReference type="Proteomes" id="UP001217417">
    <property type="component" value="Unassembled WGS sequence"/>
</dbReference>
<feature type="compositionally biased region" description="Polar residues" evidence="1">
    <location>
        <begin position="42"/>
        <end position="51"/>
    </location>
</feature>
<name>A0AAD7QXV9_9ASCO</name>
<accession>A0AAD7QXV9</accession>
<comment type="caution">
    <text evidence="3">The sequence shown here is derived from an EMBL/GenBank/DDBJ whole genome shotgun (WGS) entry which is preliminary data.</text>
</comment>
<evidence type="ECO:0000256" key="2">
    <source>
        <dbReference type="SAM" id="Phobius"/>
    </source>
</evidence>
<protein>
    <submittedName>
        <fullName evidence="3">Uncharacterized protein</fullName>
    </submittedName>
</protein>
<keyword evidence="2" id="KW-0812">Transmembrane</keyword>
<feature type="transmembrane region" description="Helical" evidence="2">
    <location>
        <begin position="78"/>
        <end position="103"/>
    </location>
</feature>
<sequence length="462" mass="50672">MAAATHRSNTVDNSERTRALTAPHRQDHNYSYRRRNDGRNASPYQAQTGPYTTRDPVHSFAAIGNGSGARYPAWCMSFFLFAFFQAVFAIIPLGVVAYFISLIRVHDTTARVPQPYVILISAATITSLVILVSTVAILYHFRNAGIESHSRNDGSEFEDEEYAVVGGGTIDIDTQAPGYLWPFVFVMSQILMSVFWIGIFVYIMLLSGGISTACAIPNADQLCTGLYKELCESYVTACHLVNLIVVSCALDACFWVSGTISMFINSAITYRKRRLSGFHGIAEIFSSRQSTTLPEGVATPAVRSTSHPNFLNRSLRRSRSTQSAFWRLKRKSSSDSTVDGNMINLQCMSNSTTVTPNQTHTTMDNSAAGGAMGHSNNPFEDLQSSPSHRDGAIALPNHVRPRNNSVSSIKADSVLSYSHRPHVVHSPPRRPSSSSYVQLHEPVDGENPGIAAYPPLPAQSLR</sequence>
<dbReference type="AlphaFoldDB" id="A0AAD7QXV9"/>
<organism evidence="3 4">
    <name type="scientific">Lipomyces tetrasporus</name>
    <dbReference type="NCBI Taxonomy" id="54092"/>
    <lineage>
        <taxon>Eukaryota</taxon>
        <taxon>Fungi</taxon>
        <taxon>Dikarya</taxon>
        <taxon>Ascomycota</taxon>
        <taxon>Saccharomycotina</taxon>
        <taxon>Lipomycetes</taxon>
        <taxon>Lipomycetales</taxon>
        <taxon>Lipomycetaceae</taxon>
        <taxon>Lipomyces</taxon>
    </lineage>
</organism>
<feature type="compositionally biased region" description="Basic and acidic residues" evidence="1">
    <location>
        <begin position="13"/>
        <end position="38"/>
    </location>
</feature>
<keyword evidence="2" id="KW-1133">Transmembrane helix</keyword>
<feature type="compositionally biased region" description="Polar residues" evidence="1">
    <location>
        <begin position="351"/>
        <end position="365"/>
    </location>
</feature>
<keyword evidence="2" id="KW-0472">Membrane</keyword>
<reference evidence="3" key="1">
    <citation type="submission" date="2023-03" db="EMBL/GenBank/DDBJ databases">
        <title>Near-Complete genome sequence of Lipomyces tetrasporous NRRL Y-64009, an oleaginous yeast capable of growing on lignocellulosic hydrolysates.</title>
        <authorList>
            <consortium name="Lawrence Berkeley National Laboratory"/>
            <person name="Jagtap S.S."/>
            <person name="Liu J.-J."/>
            <person name="Walukiewicz H.E."/>
            <person name="Pangilinan J."/>
            <person name="Lipzen A."/>
            <person name="Ahrendt S."/>
            <person name="Koriabine M."/>
            <person name="Cobaugh K."/>
            <person name="Salamov A."/>
            <person name="Yoshinaga Y."/>
            <person name="Ng V."/>
            <person name="Daum C."/>
            <person name="Grigoriev I.V."/>
            <person name="Slininger P.J."/>
            <person name="Dien B.S."/>
            <person name="Jin Y.-S."/>
            <person name="Rao C.V."/>
        </authorList>
    </citation>
    <scope>NUCLEOTIDE SEQUENCE</scope>
    <source>
        <strain evidence="3">NRRL Y-64009</strain>
    </source>
</reference>
<keyword evidence="4" id="KW-1185">Reference proteome</keyword>
<feature type="transmembrane region" description="Helical" evidence="2">
    <location>
        <begin position="243"/>
        <end position="264"/>
    </location>
</feature>
<dbReference type="GeneID" id="80884719"/>
<feature type="region of interest" description="Disordered" evidence="1">
    <location>
        <begin position="419"/>
        <end position="462"/>
    </location>
</feature>